<evidence type="ECO:0000256" key="3">
    <source>
        <dbReference type="ARBA" id="ARBA00023014"/>
    </source>
</evidence>
<feature type="transmembrane region" description="Helical" evidence="4">
    <location>
        <begin position="215"/>
        <end position="235"/>
    </location>
</feature>
<dbReference type="PROSITE" id="PS51379">
    <property type="entry name" value="4FE4S_FER_2"/>
    <property type="match status" value="1"/>
</dbReference>
<dbReference type="InterPro" id="IPR018391">
    <property type="entry name" value="PQQ_b-propeller_rpt"/>
</dbReference>
<keyword evidence="2" id="KW-0408">Iron</keyword>
<organism evidence="6 7">
    <name type="scientific">Candidatus Wallbacteria bacterium HGW-Wallbacteria-1</name>
    <dbReference type="NCBI Taxonomy" id="2013854"/>
    <lineage>
        <taxon>Bacteria</taxon>
        <taxon>Candidatus Walliibacteriota</taxon>
    </lineage>
</organism>
<evidence type="ECO:0000259" key="5">
    <source>
        <dbReference type="PROSITE" id="PS51379"/>
    </source>
</evidence>
<dbReference type="SUPFAM" id="SSF54862">
    <property type="entry name" value="4Fe-4S ferredoxins"/>
    <property type="match status" value="1"/>
</dbReference>
<reference evidence="6 7" key="1">
    <citation type="journal article" date="2017" name="ISME J.">
        <title>Potential for microbial H2 and metal transformations associated with novel bacteria and archaea in deep terrestrial subsurface sediments.</title>
        <authorList>
            <person name="Hernsdorf A.W."/>
            <person name="Amano Y."/>
            <person name="Miyakawa K."/>
            <person name="Ise K."/>
            <person name="Suzuki Y."/>
            <person name="Anantharaman K."/>
            <person name="Probst A."/>
            <person name="Burstein D."/>
            <person name="Thomas B.C."/>
            <person name="Banfield J.F."/>
        </authorList>
    </citation>
    <scope>NUCLEOTIDE SEQUENCE [LARGE SCALE GENOMIC DNA]</scope>
    <source>
        <strain evidence="6">HGW-Wallbacteria-1</strain>
    </source>
</reference>
<sequence length="867" mass="94617">METGLSVFMPRFKVIELPMIPIEGSAGDVTPMIVMLMLFGAALACLKLEKTKTARARSIIMTLSSLFLVIMVHRTMCFLRGWIFGLQLIGRNNVLAFYYLSMFVALTLFGLVSGGLFCGWMCPVGFIQEITGRSMEKFRKILGRFTGARTILFFDLLISLGALSIFGWMVWKAGPYTSTSVMVSENTSTFLVLILMLLLPAMVLKPSLRKKMVNLRYWALGFRFLVLIMGIWATNPGCTIFESEAEASSMITLAAVVAASLIVTRAYCRYICPFGAYLGLLGKNAAIRIGPDNGNAYPSDPKRNCSNCMGCEGICPNGALSPEGVDNGLCLLCGRCLRACGNIVIADNSITDSKNSSNIEVNELTTAATHETEKAEKTVNSTGILILLILFLTSGCGNTGRTADTSAATHGDWGSFTIAPDLSAEVFSPSMENRDRGRRLSSYETWTQFRADPARSGQSNVKVNPKAISLLWSFALSDHTFSYSPGMRVWSANAVVSPSSETKESSRKMNAKILVGAYDRKLYCLDAITGKLIWKFTTGGDISASPALGTPTDKMVYVASRDRTLYALNLIDGHVIWSWTAMDWSYTASPAEFTSPITFQWKGRTLVSITYYINDTSPVNNIQSGETAILDGATGKLLWRRKVGTTPLGEPCLGQSEKLKSPILIIPDTSGSLGVMDAVRGTGLWRFMADYFIHSPAVWNSETGNIFFGTRFGVVSCLNGFDGKRAMSFRAGHYVDSAPLVYNLSGDPGRRVMTFGCHDRSIYCVNTDTGKKIWKIATGNQVLSSPAGVSLENGRTGVLISSTDDHLYLLDGDDGAILWKFRHGPLIWPYVRRGDTQFSSPSAAMAGKRALIIMPAYDGVIYAFAAN</sequence>
<dbReference type="EMBL" id="PGXC01000004">
    <property type="protein sequence ID" value="PKK90764.1"/>
    <property type="molecule type" value="Genomic_DNA"/>
</dbReference>
<keyword evidence="4" id="KW-0812">Transmembrane</keyword>
<feature type="domain" description="4Fe-4S ferredoxin-type" evidence="5">
    <location>
        <begin position="295"/>
        <end position="325"/>
    </location>
</feature>
<gene>
    <name evidence="6" type="ORF">CVV64_07755</name>
</gene>
<evidence type="ECO:0000313" key="6">
    <source>
        <dbReference type="EMBL" id="PKK90764.1"/>
    </source>
</evidence>
<keyword evidence="3" id="KW-0411">Iron-sulfur</keyword>
<accession>A0A2N1PR05</accession>
<dbReference type="InterPro" id="IPR017900">
    <property type="entry name" value="4Fe4S_Fe_S_CS"/>
</dbReference>
<feature type="transmembrane region" description="Helical" evidence="4">
    <location>
        <begin position="60"/>
        <end position="84"/>
    </location>
</feature>
<dbReference type="SMART" id="SM00564">
    <property type="entry name" value="PQQ"/>
    <property type="match status" value="4"/>
</dbReference>
<proteinExistence type="predicted"/>
<feature type="transmembrane region" description="Helical" evidence="4">
    <location>
        <begin position="190"/>
        <end position="208"/>
    </location>
</feature>
<evidence type="ECO:0000256" key="4">
    <source>
        <dbReference type="SAM" id="Phobius"/>
    </source>
</evidence>
<feature type="transmembrane region" description="Helical" evidence="4">
    <location>
        <begin position="96"/>
        <end position="127"/>
    </location>
</feature>
<keyword evidence="4" id="KW-1133">Transmembrane helix</keyword>
<dbReference type="Pfam" id="PF13360">
    <property type="entry name" value="PQQ_2"/>
    <property type="match status" value="2"/>
</dbReference>
<dbReference type="PANTHER" id="PTHR44394">
    <property type="entry name" value="BETA-ALANINE-ACTIVATING ENZYME"/>
    <property type="match status" value="1"/>
</dbReference>
<keyword evidence="1" id="KW-0479">Metal-binding</keyword>
<comment type="caution">
    <text evidence="6">The sequence shown here is derived from an EMBL/GenBank/DDBJ whole genome shotgun (WGS) entry which is preliminary data.</text>
</comment>
<dbReference type="InterPro" id="IPR052091">
    <property type="entry name" value="Beta-ala_Activ/Resist"/>
</dbReference>
<dbReference type="Gene3D" id="2.130.10.10">
    <property type="entry name" value="YVTN repeat-like/Quinoprotein amine dehydrogenase"/>
    <property type="match status" value="1"/>
</dbReference>
<protein>
    <recommendedName>
        <fullName evidence="5">4Fe-4S ferredoxin-type domain-containing protein</fullName>
    </recommendedName>
</protein>
<dbReference type="Proteomes" id="UP000233256">
    <property type="component" value="Unassembled WGS sequence"/>
</dbReference>
<evidence type="ECO:0000313" key="7">
    <source>
        <dbReference type="Proteomes" id="UP000233256"/>
    </source>
</evidence>
<dbReference type="GO" id="GO:0051536">
    <property type="term" value="F:iron-sulfur cluster binding"/>
    <property type="evidence" value="ECO:0007669"/>
    <property type="project" value="UniProtKB-KW"/>
</dbReference>
<dbReference type="GO" id="GO:0046872">
    <property type="term" value="F:metal ion binding"/>
    <property type="evidence" value="ECO:0007669"/>
    <property type="project" value="UniProtKB-KW"/>
</dbReference>
<name>A0A2N1PR05_9BACT</name>
<dbReference type="PANTHER" id="PTHR44394:SF1">
    <property type="entry name" value="BETA-ALANINE-ACTIVATING ENZYME"/>
    <property type="match status" value="1"/>
</dbReference>
<evidence type="ECO:0000256" key="1">
    <source>
        <dbReference type="ARBA" id="ARBA00022723"/>
    </source>
</evidence>
<dbReference type="PROSITE" id="PS00198">
    <property type="entry name" value="4FE4S_FER_1"/>
    <property type="match status" value="2"/>
</dbReference>
<dbReference type="SUPFAM" id="SSF50998">
    <property type="entry name" value="Quinoprotein alcohol dehydrogenase-like"/>
    <property type="match status" value="1"/>
</dbReference>
<keyword evidence="4" id="KW-0472">Membrane</keyword>
<feature type="transmembrane region" description="Helical" evidence="4">
    <location>
        <begin position="148"/>
        <end position="170"/>
    </location>
</feature>
<dbReference type="InterPro" id="IPR011047">
    <property type="entry name" value="Quinoprotein_ADH-like_sf"/>
</dbReference>
<feature type="transmembrane region" description="Helical" evidence="4">
    <location>
        <begin position="29"/>
        <end position="48"/>
    </location>
</feature>
<dbReference type="Gene3D" id="2.40.128.630">
    <property type="match status" value="1"/>
</dbReference>
<dbReference type="Pfam" id="PF12801">
    <property type="entry name" value="Fer4_5"/>
    <property type="match status" value="2"/>
</dbReference>
<dbReference type="AlphaFoldDB" id="A0A2N1PR05"/>
<dbReference type="GO" id="GO:0043041">
    <property type="term" value="P:amino acid activation for nonribosomal peptide biosynthetic process"/>
    <property type="evidence" value="ECO:0007669"/>
    <property type="project" value="TreeGrafter"/>
</dbReference>
<evidence type="ECO:0000256" key="2">
    <source>
        <dbReference type="ARBA" id="ARBA00023004"/>
    </source>
</evidence>
<dbReference type="InterPro" id="IPR017896">
    <property type="entry name" value="4Fe4S_Fe-S-bd"/>
</dbReference>
<dbReference type="InterPro" id="IPR015943">
    <property type="entry name" value="WD40/YVTN_repeat-like_dom_sf"/>
</dbReference>
<dbReference type="InterPro" id="IPR002372">
    <property type="entry name" value="PQQ_rpt_dom"/>
</dbReference>